<name>A0ABD3JMB2_EUCGL</name>
<accession>A0ABD3JMB2</accession>
<dbReference type="PANTHER" id="PTHR31762">
    <property type="entry name" value="FAS-BINDING FACTOR-LIKE PROTEIN"/>
    <property type="match status" value="1"/>
</dbReference>
<keyword evidence="3" id="KW-1185">Reference proteome</keyword>
<sequence length="130" mass="14790">MDRMRPLYVRQQSNPRTPGGLVSPTRLPLHRSPLHRHAQSGSTGYMKKAQTKAAAQRLAQVMAHQLGDDKDDEDNDLSYEYTPASGAGSIGLTGGRAPRRRLRWYSLRWTIYVDRNSIFVVVFQLYERSS</sequence>
<proteinExistence type="predicted"/>
<evidence type="ECO:0000313" key="2">
    <source>
        <dbReference type="EMBL" id="KAL3728192.1"/>
    </source>
</evidence>
<dbReference type="AlphaFoldDB" id="A0ABD3JMB2"/>
<evidence type="ECO:0000313" key="3">
    <source>
        <dbReference type="Proteomes" id="UP001634007"/>
    </source>
</evidence>
<feature type="compositionally biased region" description="Basic residues" evidence="1">
    <location>
        <begin position="28"/>
        <end position="38"/>
    </location>
</feature>
<gene>
    <name evidence="2" type="ORF">ACJRO7_032870</name>
</gene>
<protein>
    <submittedName>
        <fullName evidence="2">Uncharacterized protein</fullName>
    </submittedName>
</protein>
<feature type="region of interest" description="Disordered" evidence="1">
    <location>
        <begin position="63"/>
        <end position="82"/>
    </location>
</feature>
<dbReference type="Proteomes" id="UP001634007">
    <property type="component" value="Unassembled WGS sequence"/>
</dbReference>
<organism evidence="2 3">
    <name type="scientific">Eucalyptus globulus</name>
    <name type="common">Tasmanian blue gum</name>
    <dbReference type="NCBI Taxonomy" id="34317"/>
    <lineage>
        <taxon>Eukaryota</taxon>
        <taxon>Viridiplantae</taxon>
        <taxon>Streptophyta</taxon>
        <taxon>Embryophyta</taxon>
        <taxon>Tracheophyta</taxon>
        <taxon>Spermatophyta</taxon>
        <taxon>Magnoliopsida</taxon>
        <taxon>eudicotyledons</taxon>
        <taxon>Gunneridae</taxon>
        <taxon>Pentapetalae</taxon>
        <taxon>rosids</taxon>
        <taxon>malvids</taxon>
        <taxon>Myrtales</taxon>
        <taxon>Myrtaceae</taxon>
        <taxon>Myrtoideae</taxon>
        <taxon>Eucalypteae</taxon>
        <taxon>Eucalyptus</taxon>
    </lineage>
</organism>
<feature type="region of interest" description="Disordered" evidence="1">
    <location>
        <begin position="1"/>
        <end position="51"/>
    </location>
</feature>
<dbReference type="PANTHER" id="PTHR31762:SF10">
    <property type="entry name" value="FAS-BINDING FACTOR-LIKE PROTEIN"/>
    <property type="match status" value="1"/>
</dbReference>
<evidence type="ECO:0000256" key="1">
    <source>
        <dbReference type="SAM" id="MobiDB-lite"/>
    </source>
</evidence>
<dbReference type="InterPro" id="IPR040321">
    <property type="entry name" value="SCD2-like"/>
</dbReference>
<reference evidence="2 3" key="1">
    <citation type="submission" date="2024-11" db="EMBL/GenBank/DDBJ databases">
        <title>Chromosome-level genome assembly of Eucalyptus globulus Labill. provides insights into its genome evolution.</title>
        <authorList>
            <person name="Li X."/>
        </authorList>
    </citation>
    <scope>NUCLEOTIDE SEQUENCE [LARGE SCALE GENOMIC DNA]</scope>
    <source>
        <strain evidence="2">CL2024</strain>
        <tissue evidence="2">Fresh tender leaves</tissue>
    </source>
</reference>
<comment type="caution">
    <text evidence="2">The sequence shown here is derived from an EMBL/GenBank/DDBJ whole genome shotgun (WGS) entry which is preliminary data.</text>
</comment>
<dbReference type="EMBL" id="JBJKBG010000008">
    <property type="protein sequence ID" value="KAL3728192.1"/>
    <property type="molecule type" value="Genomic_DNA"/>
</dbReference>